<reference evidence="1 2" key="1">
    <citation type="submission" date="2021-06" db="EMBL/GenBank/DDBJ databases">
        <title>Caerostris extrusa draft genome.</title>
        <authorList>
            <person name="Kono N."/>
            <person name="Arakawa K."/>
        </authorList>
    </citation>
    <scope>NUCLEOTIDE SEQUENCE [LARGE SCALE GENOMIC DNA]</scope>
</reference>
<proteinExistence type="predicted"/>
<organism evidence="1 2">
    <name type="scientific">Caerostris extrusa</name>
    <name type="common">Bark spider</name>
    <name type="synonym">Caerostris bankana</name>
    <dbReference type="NCBI Taxonomy" id="172846"/>
    <lineage>
        <taxon>Eukaryota</taxon>
        <taxon>Metazoa</taxon>
        <taxon>Ecdysozoa</taxon>
        <taxon>Arthropoda</taxon>
        <taxon>Chelicerata</taxon>
        <taxon>Arachnida</taxon>
        <taxon>Araneae</taxon>
        <taxon>Araneomorphae</taxon>
        <taxon>Entelegynae</taxon>
        <taxon>Araneoidea</taxon>
        <taxon>Araneidae</taxon>
        <taxon>Caerostris</taxon>
    </lineage>
</organism>
<dbReference type="EMBL" id="BPLR01007387">
    <property type="protein sequence ID" value="GIY16504.1"/>
    <property type="molecule type" value="Genomic_DNA"/>
</dbReference>
<dbReference type="AlphaFoldDB" id="A0AAV4R4H3"/>
<evidence type="ECO:0000313" key="1">
    <source>
        <dbReference type="EMBL" id="GIY16504.1"/>
    </source>
</evidence>
<protein>
    <submittedName>
        <fullName evidence="1">Uncharacterized protein</fullName>
    </submittedName>
</protein>
<accession>A0AAV4R4H3</accession>
<dbReference type="Proteomes" id="UP001054945">
    <property type="component" value="Unassembled WGS sequence"/>
</dbReference>
<name>A0AAV4R4H3_CAEEX</name>
<keyword evidence="2" id="KW-1185">Reference proteome</keyword>
<evidence type="ECO:0000313" key="2">
    <source>
        <dbReference type="Proteomes" id="UP001054945"/>
    </source>
</evidence>
<gene>
    <name evidence="1" type="ORF">CEXT_69421</name>
</gene>
<comment type="caution">
    <text evidence="1">The sequence shown here is derived from an EMBL/GenBank/DDBJ whole genome shotgun (WGS) entry which is preliminary data.</text>
</comment>
<sequence length="142" mass="17144">MDENLRRIHQYLEYKFEEIENILLLASYVFNRLEQAVYEHTEHDSESITADECRARAQESTILINLLQVLREGIDQTKKAYEMIVCEVKNQNHPILLHRLERDIELKIRYLLCKVLHNEFLVHCYRVKLQLRQIMSNFARNE</sequence>